<evidence type="ECO:0000313" key="1">
    <source>
        <dbReference type="EMBL" id="EXI69255.1"/>
    </source>
</evidence>
<comment type="caution">
    <text evidence="1">The sequence shown here is derived from an EMBL/GenBank/DDBJ whole genome shotgun (WGS) entry which is preliminary data.</text>
</comment>
<proteinExistence type="predicted"/>
<organism evidence="1 2">
    <name type="scientific">Candidatus Accumulibacter adjunctus</name>
    <dbReference type="NCBI Taxonomy" id="1454001"/>
    <lineage>
        <taxon>Bacteria</taxon>
        <taxon>Pseudomonadati</taxon>
        <taxon>Pseudomonadota</taxon>
        <taxon>Betaproteobacteria</taxon>
        <taxon>Candidatus Accumulibacter</taxon>
    </lineage>
</organism>
<dbReference type="EMBL" id="JFAX01000002">
    <property type="protein sequence ID" value="EXI69255.1"/>
    <property type="molecule type" value="Genomic_DNA"/>
</dbReference>
<reference evidence="1" key="1">
    <citation type="submission" date="2014-02" db="EMBL/GenBank/DDBJ databases">
        <title>Expanding our view of genomic diversity in Candidatus Accumulibacter clades.</title>
        <authorList>
            <person name="Skennerton C.T."/>
            <person name="Barr J.J."/>
            <person name="Slater F.R."/>
            <person name="Bond P.L."/>
            <person name="Tyson G.W."/>
        </authorList>
    </citation>
    <scope>NUCLEOTIDE SEQUENCE [LARGE SCALE GENOMIC DNA]</scope>
</reference>
<gene>
    <name evidence="1" type="ORF">AW08_00463</name>
</gene>
<dbReference type="Proteomes" id="UP000020218">
    <property type="component" value="Unassembled WGS sequence"/>
</dbReference>
<sequence length="53" mass="5482">MLGREQPGRESAVPSSLRVVVIAAGAGRPLPVQSRAAYCRSSSAVTGCLLREA</sequence>
<accession>A0A011NX95</accession>
<evidence type="ECO:0000313" key="2">
    <source>
        <dbReference type="Proteomes" id="UP000020218"/>
    </source>
</evidence>
<name>A0A011NX95_9PROT</name>
<protein>
    <submittedName>
        <fullName evidence="1">Uncharacterized protein</fullName>
    </submittedName>
</protein>
<keyword evidence="2" id="KW-1185">Reference proteome</keyword>
<dbReference type="AlphaFoldDB" id="A0A011NX95"/>